<dbReference type="Proteomes" id="UP001240171">
    <property type="component" value="Unassembled WGS sequence"/>
</dbReference>
<name>A0ABT9C7V5_9BACL</name>
<evidence type="ECO:0008006" key="3">
    <source>
        <dbReference type="Google" id="ProtNLM"/>
    </source>
</evidence>
<keyword evidence="2" id="KW-1185">Reference proteome</keyword>
<dbReference type="RefSeq" id="WP_305022510.1">
    <property type="nucleotide sequence ID" value="NZ_JAUQTB010000001.1"/>
</dbReference>
<comment type="caution">
    <text evidence="1">The sequence shown here is derived from an EMBL/GenBank/DDBJ whole genome shotgun (WGS) entry which is preliminary data.</text>
</comment>
<evidence type="ECO:0000313" key="2">
    <source>
        <dbReference type="Proteomes" id="UP001240171"/>
    </source>
</evidence>
<sequence length="207" mass="23870">MQRINVVAKSWFDVTPFPALSDLLLDAVDLFVDSPLENDKMRELWNNWDQSLIQHILQGKPSHIQKWYRLGEWVNGYYETMRVLEVGLSNITKQEDPLLNLNNQVITIFTLLEKPAKRASEYLQSRNPTLKIRLCLDDRLTDRAKEYARNSDISVIVTTHISHALTYGIGDYLTATPVYPRSSGESAIIDAIEQYAEKMMEENLLIN</sequence>
<evidence type="ECO:0000313" key="1">
    <source>
        <dbReference type="EMBL" id="MDO7905339.1"/>
    </source>
</evidence>
<reference evidence="1 2" key="1">
    <citation type="submission" date="2023-07" db="EMBL/GenBank/DDBJ databases">
        <title>Paenibacillus sp. JX-17 nov. isolated from soil.</title>
        <authorList>
            <person name="Wan Y."/>
            <person name="Liu B."/>
        </authorList>
    </citation>
    <scope>NUCLEOTIDE SEQUENCE [LARGE SCALE GENOMIC DNA]</scope>
    <source>
        <strain evidence="1 2">JX-17</strain>
    </source>
</reference>
<accession>A0ABT9C7V5</accession>
<proteinExistence type="predicted"/>
<protein>
    <recommendedName>
        <fullName evidence="3">HAD family hydrolase</fullName>
    </recommendedName>
</protein>
<organism evidence="1 2">
    <name type="scientific">Paenibacillus lacisoli</name>
    <dbReference type="NCBI Taxonomy" id="3064525"/>
    <lineage>
        <taxon>Bacteria</taxon>
        <taxon>Bacillati</taxon>
        <taxon>Bacillota</taxon>
        <taxon>Bacilli</taxon>
        <taxon>Bacillales</taxon>
        <taxon>Paenibacillaceae</taxon>
        <taxon>Paenibacillus</taxon>
    </lineage>
</organism>
<dbReference type="EMBL" id="JAUQTB010000001">
    <property type="protein sequence ID" value="MDO7905339.1"/>
    <property type="molecule type" value="Genomic_DNA"/>
</dbReference>
<gene>
    <name evidence="1" type="ORF">Q5741_02795</name>
</gene>